<dbReference type="GO" id="GO:0005834">
    <property type="term" value="C:heterotrimeric G-protein complex"/>
    <property type="evidence" value="ECO:0007669"/>
    <property type="project" value="TreeGrafter"/>
</dbReference>
<name>A0A0C9YAM5_9AGAR</name>
<dbReference type="SUPFAM" id="SSF47895">
    <property type="entry name" value="Transducin (alpha subunit), insertion domain"/>
    <property type="match status" value="1"/>
</dbReference>
<dbReference type="GO" id="GO:0007186">
    <property type="term" value="P:G protein-coupled receptor signaling pathway"/>
    <property type="evidence" value="ECO:0007669"/>
    <property type="project" value="InterPro"/>
</dbReference>
<reference evidence="7" key="2">
    <citation type="submission" date="2015-01" db="EMBL/GenBank/DDBJ databases">
        <title>Evolutionary Origins and Diversification of the Mycorrhizal Mutualists.</title>
        <authorList>
            <consortium name="DOE Joint Genome Institute"/>
            <consortium name="Mycorrhizal Genomics Consortium"/>
            <person name="Kohler A."/>
            <person name="Kuo A."/>
            <person name="Nagy L.G."/>
            <person name="Floudas D."/>
            <person name="Copeland A."/>
            <person name="Barry K.W."/>
            <person name="Cichocki N."/>
            <person name="Veneault-Fourrey C."/>
            <person name="LaButti K."/>
            <person name="Lindquist E.A."/>
            <person name="Lipzen A."/>
            <person name="Lundell T."/>
            <person name="Morin E."/>
            <person name="Murat C."/>
            <person name="Riley R."/>
            <person name="Ohm R."/>
            <person name="Sun H."/>
            <person name="Tunlid A."/>
            <person name="Henrissat B."/>
            <person name="Grigoriev I.V."/>
            <person name="Hibbett D.S."/>
            <person name="Martin F."/>
        </authorList>
    </citation>
    <scope>NUCLEOTIDE SEQUENCE [LARGE SCALE GENOMIC DNA]</scope>
    <source>
        <strain evidence="7">LaAM-08-1</strain>
    </source>
</reference>
<dbReference type="AlphaFoldDB" id="A0A0C9YAM5"/>
<keyword evidence="7" id="KW-1185">Reference proteome</keyword>
<gene>
    <name evidence="6" type="ORF">K443DRAFT_643045</name>
</gene>
<dbReference type="GO" id="GO:0000750">
    <property type="term" value="P:pheromone-dependent signal transduction involved in conjugation with cellular fusion"/>
    <property type="evidence" value="ECO:0007669"/>
    <property type="project" value="TreeGrafter"/>
</dbReference>
<dbReference type="PROSITE" id="PS51882">
    <property type="entry name" value="G_ALPHA"/>
    <property type="match status" value="1"/>
</dbReference>
<dbReference type="Pfam" id="PF00503">
    <property type="entry name" value="G-alpha"/>
    <property type="match status" value="1"/>
</dbReference>
<dbReference type="InterPro" id="IPR011025">
    <property type="entry name" value="GproteinA_insert"/>
</dbReference>
<dbReference type="Gene3D" id="1.10.400.10">
    <property type="entry name" value="GI Alpha 1, domain 2-like"/>
    <property type="match status" value="1"/>
</dbReference>
<keyword evidence="3 4" id="KW-0342">GTP-binding</keyword>
<evidence type="ECO:0000313" key="7">
    <source>
        <dbReference type="Proteomes" id="UP000054477"/>
    </source>
</evidence>
<keyword evidence="1 5" id="KW-0479">Metal-binding</keyword>
<dbReference type="HOGENOM" id="CLU_173469_0_0_1"/>
<organism evidence="6 7">
    <name type="scientific">Laccaria amethystina LaAM-08-1</name>
    <dbReference type="NCBI Taxonomy" id="1095629"/>
    <lineage>
        <taxon>Eukaryota</taxon>
        <taxon>Fungi</taxon>
        <taxon>Dikarya</taxon>
        <taxon>Basidiomycota</taxon>
        <taxon>Agaricomycotina</taxon>
        <taxon>Agaricomycetes</taxon>
        <taxon>Agaricomycetidae</taxon>
        <taxon>Agaricales</taxon>
        <taxon>Agaricineae</taxon>
        <taxon>Hydnangiaceae</taxon>
        <taxon>Laccaria</taxon>
    </lineage>
</organism>
<reference evidence="6 7" key="1">
    <citation type="submission" date="2014-04" db="EMBL/GenBank/DDBJ databases">
        <authorList>
            <consortium name="DOE Joint Genome Institute"/>
            <person name="Kuo A."/>
            <person name="Kohler A."/>
            <person name="Nagy L.G."/>
            <person name="Floudas D."/>
            <person name="Copeland A."/>
            <person name="Barry K.W."/>
            <person name="Cichocki N."/>
            <person name="Veneault-Fourrey C."/>
            <person name="LaButti K."/>
            <person name="Lindquist E.A."/>
            <person name="Lipzen A."/>
            <person name="Lundell T."/>
            <person name="Morin E."/>
            <person name="Murat C."/>
            <person name="Sun H."/>
            <person name="Tunlid A."/>
            <person name="Henrissat B."/>
            <person name="Grigoriev I.V."/>
            <person name="Hibbett D.S."/>
            <person name="Martin F."/>
            <person name="Nordberg H.P."/>
            <person name="Cantor M.N."/>
            <person name="Hua S.X."/>
        </authorList>
    </citation>
    <scope>NUCLEOTIDE SEQUENCE [LARGE SCALE GENOMIC DNA]</scope>
    <source>
        <strain evidence="6 7">LaAM-08-1</strain>
    </source>
</reference>
<dbReference type="GO" id="GO:0003924">
    <property type="term" value="F:GTPase activity"/>
    <property type="evidence" value="ECO:0007669"/>
    <property type="project" value="InterPro"/>
</dbReference>
<evidence type="ECO:0000256" key="1">
    <source>
        <dbReference type="ARBA" id="ARBA00022723"/>
    </source>
</evidence>
<evidence type="ECO:0000313" key="6">
    <source>
        <dbReference type="EMBL" id="KIK05078.1"/>
    </source>
</evidence>
<keyword evidence="5" id="KW-0460">Magnesium</keyword>
<keyword evidence="2 4" id="KW-0547">Nucleotide-binding</keyword>
<feature type="binding site" evidence="4">
    <location>
        <begin position="68"/>
        <end position="74"/>
    </location>
    <ligand>
        <name>GTP</name>
        <dbReference type="ChEBI" id="CHEBI:37565"/>
    </ligand>
</feature>
<accession>A0A0C9YAM5</accession>
<evidence type="ECO:0000256" key="4">
    <source>
        <dbReference type="PIRSR" id="PIRSR601019-1"/>
    </source>
</evidence>
<evidence type="ECO:0000256" key="2">
    <source>
        <dbReference type="ARBA" id="ARBA00022741"/>
    </source>
</evidence>
<dbReference type="InterPro" id="IPR001019">
    <property type="entry name" value="Gprotein_alpha_su"/>
</dbReference>
<proteinExistence type="predicted"/>
<evidence type="ECO:0000256" key="3">
    <source>
        <dbReference type="ARBA" id="ARBA00023134"/>
    </source>
</evidence>
<dbReference type="GO" id="GO:0001664">
    <property type="term" value="F:G protein-coupled receptor binding"/>
    <property type="evidence" value="ECO:0007669"/>
    <property type="project" value="TreeGrafter"/>
</dbReference>
<dbReference type="PANTHER" id="PTHR10218">
    <property type="entry name" value="GTP-BINDING PROTEIN ALPHA SUBUNIT"/>
    <property type="match status" value="1"/>
</dbReference>
<dbReference type="Proteomes" id="UP000054477">
    <property type="component" value="Unassembled WGS sequence"/>
</dbReference>
<dbReference type="GO" id="GO:0005525">
    <property type="term" value="F:GTP binding"/>
    <property type="evidence" value="ECO:0007669"/>
    <property type="project" value="UniProtKB-KW"/>
</dbReference>
<dbReference type="EMBL" id="KN838563">
    <property type="protein sequence ID" value="KIK05078.1"/>
    <property type="molecule type" value="Genomic_DNA"/>
</dbReference>
<dbReference type="GO" id="GO:0031683">
    <property type="term" value="F:G-protein beta/gamma-subunit complex binding"/>
    <property type="evidence" value="ECO:0007669"/>
    <property type="project" value="InterPro"/>
</dbReference>
<dbReference type="STRING" id="1095629.A0A0C9YAM5"/>
<sequence length="110" mass="12647">MPLPMQIEADVLPRNVVDVVLSLWHDPGIKEAIRCSCEFQLNNLAVYYFNSIERMAATNYIPTDQDILRSRVKTTGIMETTFKVGKLTYKLFDPRLAFAFGTNRLTLFIE</sequence>
<dbReference type="GO" id="GO:0046872">
    <property type="term" value="F:metal ion binding"/>
    <property type="evidence" value="ECO:0007669"/>
    <property type="project" value="UniProtKB-KW"/>
</dbReference>
<protein>
    <submittedName>
        <fullName evidence="6">Uncharacterized protein</fullName>
    </submittedName>
</protein>
<dbReference type="OrthoDB" id="3014941at2759"/>
<feature type="binding site" evidence="5">
    <location>
        <position position="74"/>
    </location>
    <ligand>
        <name>Mg(2+)</name>
        <dbReference type="ChEBI" id="CHEBI:18420"/>
    </ligand>
</feature>
<dbReference type="GO" id="GO:0005737">
    <property type="term" value="C:cytoplasm"/>
    <property type="evidence" value="ECO:0007669"/>
    <property type="project" value="TreeGrafter"/>
</dbReference>
<evidence type="ECO:0000256" key="5">
    <source>
        <dbReference type="PIRSR" id="PIRSR601019-2"/>
    </source>
</evidence>
<dbReference type="PANTHER" id="PTHR10218:SF302">
    <property type="entry name" value="GUANINE NUCLEOTIDE-BINDING PROTEIN ALPHA-5 SUBUNIT"/>
    <property type="match status" value="1"/>
</dbReference>